<keyword evidence="3" id="KW-1185">Reference proteome</keyword>
<sequence>MRGERDNSGRLWVWVEPTAKGSNRTFSKNTKKVRDAEDFEALKGQVTILHEQLSGANAELAILRSRASQVDRLEAEMAALETQAALIREDRDHWRTMAQNLAIARVTPQPMSQRGFWSRLFSRQGGSPSGDEA</sequence>
<organism evidence="2 3">
    <name type="scientific">Sphingobium baderi</name>
    <dbReference type="NCBI Taxonomy" id="1332080"/>
    <lineage>
        <taxon>Bacteria</taxon>
        <taxon>Pseudomonadati</taxon>
        <taxon>Pseudomonadota</taxon>
        <taxon>Alphaproteobacteria</taxon>
        <taxon>Sphingomonadales</taxon>
        <taxon>Sphingomonadaceae</taxon>
        <taxon>Sphingobium</taxon>
    </lineage>
</organism>
<keyword evidence="1" id="KW-0175">Coiled coil</keyword>
<dbReference type="Proteomes" id="UP000056968">
    <property type="component" value="Plasmid pDE7"/>
</dbReference>
<feature type="coiled-coil region" evidence="1">
    <location>
        <begin position="63"/>
        <end position="90"/>
    </location>
</feature>
<dbReference type="EMBL" id="CP013271">
    <property type="protein sequence ID" value="ALR23278.1"/>
    <property type="molecule type" value="Genomic_DNA"/>
</dbReference>
<protein>
    <submittedName>
        <fullName evidence="2">Uncharacterized protein</fullName>
    </submittedName>
</protein>
<evidence type="ECO:0000256" key="1">
    <source>
        <dbReference type="SAM" id="Coils"/>
    </source>
</evidence>
<keyword evidence="2" id="KW-0614">Plasmid</keyword>
<evidence type="ECO:0000313" key="3">
    <source>
        <dbReference type="Proteomes" id="UP000056968"/>
    </source>
</evidence>
<proteinExistence type="predicted"/>
<gene>
    <name evidence="2" type="ORF">ATN00_22525</name>
</gene>
<dbReference type="AlphaFoldDB" id="A0A0S3F6J0"/>
<evidence type="ECO:0000313" key="2">
    <source>
        <dbReference type="EMBL" id="ALR23278.1"/>
    </source>
</evidence>
<dbReference type="KEGG" id="sbd:ATN00_22525"/>
<geneLocation type="plasmid" evidence="2 3">
    <name>pDE7</name>
</geneLocation>
<reference evidence="2 3" key="1">
    <citation type="submission" date="2015-11" db="EMBL/GenBank/DDBJ databases">
        <title>A Two-component Flavoprotein Monooxygenase System MeaXY Responsible for para-Hydroxylation of 2-Methyl-6-ethylaniline and 2,6-Diethylaniline in Sphingobium baderi DE-13.</title>
        <authorList>
            <person name="Cheng M."/>
            <person name="Meng Q."/>
            <person name="Yang Y."/>
            <person name="Chu C."/>
            <person name="Yan X."/>
            <person name="He J."/>
            <person name="Li S."/>
        </authorList>
    </citation>
    <scope>NUCLEOTIDE SEQUENCE [LARGE SCALE GENOMIC DNA]</scope>
    <source>
        <strain evidence="2 3">DE-13</strain>
        <plasmid evidence="3">Plasmid pDE7</plasmid>
    </source>
</reference>
<name>A0A0S3F6J0_9SPHN</name>
<accession>A0A0S3F6J0</accession>